<keyword evidence="1" id="KW-0560">Oxidoreductase</keyword>
<dbReference type="STRING" id="266809.PM03_12275"/>
<dbReference type="EMBL" id="CYRX01000031">
    <property type="protein sequence ID" value="CUH61327.1"/>
    <property type="molecule type" value="Genomic_DNA"/>
</dbReference>
<dbReference type="GO" id="GO:0016491">
    <property type="term" value="F:oxidoreductase activity"/>
    <property type="evidence" value="ECO:0007669"/>
    <property type="project" value="UniProtKB-KW"/>
</dbReference>
<dbReference type="Proteomes" id="UP000051298">
    <property type="component" value="Unassembled WGS sequence"/>
</dbReference>
<evidence type="ECO:0000313" key="3">
    <source>
        <dbReference type="EMBL" id="CUH61327.1"/>
    </source>
</evidence>
<protein>
    <submittedName>
        <fullName evidence="3">Bifunctional tRNA (Mnm(5)s(2)U34)-methyltransferase/FAD-dependent cmnm(5)s(2)U34 oxidoreductase</fullName>
    </submittedName>
</protein>
<dbReference type="PANTHER" id="PTHR13847">
    <property type="entry name" value="SARCOSINE DEHYDROGENASE-RELATED"/>
    <property type="match status" value="1"/>
</dbReference>
<reference evidence="3 4" key="1">
    <citation type="submission" date="2015-09" db="EMBL/GenBank/DDBJ databases">
        <authorList>
            <consortium name="Swine Surveillance"/>
        </authorList>
    </citation>
    <scope>NUCLEOTIDE SEQUENCE [LARGE SCALE GENOMIC DNA]</scope>
    <source>
        <strain evidence="3 4">CECT 5294</strain>
    </source>
</reference>
<keyword evidence="3" id="KW-0489">Methyltransferase</keyword>
<organism evidence="3 4">
    <name type="scientific">Thalassobacter stenotrophicus</name>
    <dbReference type="NCBI Taxonomy" id="266809"/>
    <lineage>
        <taxon>Bacteria</taxon>
        <taxon>Pseudomonadati</taxon>
        <taxon>Pseudomonadota</taxon>
        <taxon>Alphaproteobacteria</taxon>
        <taxon>Rhodobacterales</taxon>
        <taxon>Roseobacteraceae</taxon>
        <taxon>Thalassobacter</taxon>
    </lineage>
</organism>
<evidence type="ECO:0000259" key="2">
    <source>
        <dbReference type="Pfam" id="PF01266"/>
    </source>
</evidence>
<dbReference type="eggNOG" id="COG0665">
    <property type="taxonomic scope" value="Bacteria"/>
</dbReference>
<evidence type="ECO:0000256" key="1">
    <source>
        <dbReference type="ARBA" id="ARBA00023002"/>
    </source>
</evidence>
<dbReference type="GO" id="GO:0005737">
    <property type="term" value="C:cytoplasm"/>
    <property type="evidence" value="ECO:0007669"/>
    <property type="project" value="TreeGrafter"/>
</dbReference>
<accession>A0A0P1FIN9</accession>
<dbReference type="Pfam" id="PF01266">
    <property type="entry name" value="DAO"/>
    <property type="match status" value="1"/>
</dbReference>
<dbReference type="InterPro" id="IPR006076">
    <property type="entry name" value="FAD-dep_OxRdtase"/>
</dbReference>
<dbReference type="InterPro" id="IPR036188">
    <property type="entry name" value="FAD/NAD-bd_sf"/>
</dbReference>
<dbReference type="PANTHER" id="PTHR13847:SF281">
    <property type="entry name" value="FAD DEPENDENT OXIDOREDUCTASE DOMAIN-CONTAINING PROTEIN"/>
    <property type="match status" value="1"/>
</dbReference>
<evidence type="ECO:0000313" key="4">
    <source>
        <dbReference type="Proteomes" id="UP000051298"/>
    </source>
</evidence>
<dbReference type="Gene3D" id="3.30.9.10">
    <property type="entry name" value="D-Amino Acid Oxidase, subunit A, domain 2"/>
    <property type="match status" value="1"/>
</dbReference>
<feature type="domain" description="FAD dependent oxidoreductase" evidence="2">
    <location>
        <begin position="38"/>
        <end position="400"/>
    </location>
</feature>
<name>A0A0P1FIN9_9RHOB</name>
<dbReference type="AlphaFoldDB" id="A0A0P1FIN9"/>
<dbReference type="Gene3D" id="3.50.50.60">
    <property type="entry name" value="FAD/NAD(P)-binding domain"/>
    <property type="match status" value="1"/>
</dbReference>
<keyword evidence="3" id="KW-0808">Transferase</keyword>
<dbReference type="RefSeq" id="WP_058124094.1">
    <property type="nucleotide sequence ID" value="NZ_CYRX01000031.1"/>
</dbReference>
<dbReference type="GO" id="GO:0008168">
    <property type="term" value="F:methyltransferase activity"/>
    <property type="evidence" value="ECO:0007669"/>
    <property type="project" value="UniProtKB-KW"/>
</dbReference>
<sequence>MSRIAVSKLPIDPGPAAWNELLPNAPRPQSVEGHLTADWIVIGAGFAGLAAARRLSQLCPSDRISVLEARRVAEGPAGRNSGFMIDLPHDLASADYGGAREKDRALTADNRHAIAFAAEMAREFGLGEDVFSQSGKINGAATAKGHAHNCEYAAHLASMGEASEMLDAQSMKDLTGTDYYCSGLYTAGTAMIQPAAYVRGVAQGLSSNRVQIFENSPVTGLSRDGDWTATTPAGKVTAPKVILAVNGHLNSFGFLKNHLMHVFTYASMTRPLSAAEMARLGGQRVWGITPADPMGTTVRRISSPEGDRIIVRNRFTFDPSMEVDQRRITRVARDHDRAFCARFPMLADVDMQYRWGGRLCLSRNNVSVVRELDEELFAACCQNGLGTTRGTLAGILAAELATNTKSDRLDRMLADGEPTKLPPRLITKYGANGYLRVQELKAGREL</sequence>
<dbReference type="GO" id="GO:0032259">
    <property type="term" value="P:methylation"/>
    <property type="evidence" value="ECO:0007669"/>
    <property type="project" value="UniProtKB-KW"/>
</dbReference>
<gene>
    <name evidence="3" type="ORF">THS5294_02632</name>
</gene>
<proteinExistence type="predicted"/>
<dbReference type="SUPFAM" id="SSF51905">
    <property type="entry name" value="FAD/NAD(P)-binding domain"/>
    <property type="match status" value="1"/>
</dbReference>